<dbReference type="GO" id="GO:0008270">
    <property type="term" value="F:zinc ion binding"/>
    <property type="evidence" value="ECO:0007669"/>
    <property type="project" value="UniProtKB-KW"/>
</dbReference>
<evidence type="ECO:0000313" key="7">
    <source>
        <dbReference type="EMBL" id="KAJ1696725.1"/>
    </source>
</evidence>
<protein>
    <recommendedName>
        <fullName evidence="6">GRF-type domain-containing protein</fullName>
    </recommendedName>
</protein>
<evidence type="ECO:0000313" key="8">
    <source>
        <dbReference type="Proteomes" id="UP001151287"/>
    </source>
</evidence>
<dbReference type="PANTHER" id="PTHR33680:SF7">
    <property type="entry name" value="OS02G0474200 PROTEIN"/>
    <property type="match status" value="1"/>
</dbReference>
<sequence length="159" mass="18103">MNRRSNRSDSFSHSVSWSIAPQPSRREELPLVPCPSCGIAVKKFESRTEDNPGRIFYKCVNKNSRCKFWKWIEEYLTYLTNTNVDIPSIESELVGRLEAQLDNLTDEFKKKSQGDERKIEAVVASLDNIKMYSAISVNVIIALLVVVIALLIVVIVIQK</sequence>
<dbReference type="Pfam" id="PF06839">
    <property type="entry name" value="Zn_ribbon_GRF"/>
    <property type="match status" value="1"/>
</dbReference>
<feature type="domain" description="GRF-type" evidence="6">
    <location>
        <begin position="34"/>
        <end position="75"/>
    </location>
</feature>
<evidence type="ECO:0000256" key="2">
    <source>
        <dbReference type="ARBA" id="ARBA00022771"/>
    </source>
</evidence>
<keyword evidence="3" id="KW-0862">Zinc</keyword>
<dbReference type="EMBL" id="JAMQYH010000002">
    <property type="protein sequence ID" value="KAJ1696725.1"/>
    <property type="molecule type" value="Genomic_DNA"/>
</dbReference>
<dbReference type="AlphaFoldDB" id="A0A9Q0CN29"/>
<accession>A0A9Q0CN29</accession>
<organism evidence="7 8">
    <name type="scientific">Rhynchospora breviuscula</name>
    <dbReference type="NCBI Taxonomy" id="2022672"/>
    <lineage>
        <taxon>Eukaryota</taxon>
        <taxon>Viridiplantae</taxon>
        <taxon>Streptophyta</taxon>
        <taxon>Embryophyta</taxon>
        <taxon>Tracheophyta</taxon>
        <taxon>Spermatophyta</taxon>
        <taxon>Magnoliopsida</taxon>
        <taxon>Liliopsida</taxon>
        <taxon>Poales</taxon>
        <taxon>Cyperaceae</taxon>
        <taxon>Cyperoideae</taxon>
        <taxon>Rhynchosporeae</taxon>
        <taxon>Rhynchospora</taxon>
    </lineage>
</organism>
<dbReference type="OrthoDB" id="662982at2759"/>
<name>A0A9Q0CN29_9POAL</name>
<evidence type="ECO:0000256" key="3">
    <source>
        <dbReference type="ARBA" id="ARBA00022833"/>
    </source>
</evidence>
<dbReference type="PROSITE" id="PS51999">
    <property type="entry name" value="ZF_GRF"/>
    <property type="match status" value="1"/>
</dbReference>
<keyword evidence="5" id="KW-1133">Transmembrane helix</keyword>
<evidence type="ECO:0000256" key="1">
    <source>
        <dbReference type="ARBA" id="ARBA00022723"/>
    </source>
</evidence>
<evidence type="ECO:0000259" key="6">
    <source>
        <dbReference type="PROSITE" id="PS51999"/>
    </source>
</evidence>
<dbReference type="InterPro" id="IPR010666">
    <property type="entry name" value="Znf_GRF"/>
</dbReference>
<reference evidence="7" key="1">
    <citation type="journal article" date="2022" name="Cell">
        <title>Repeat-based holocentromeres influence genome architecture and karyotype evolution.</title>
        <authorList>
            <person name="Hofstatter P.G."/>
            <person name="Thangavel G."/>
            <person name="Lux T."/>
            <person name="Neumann P."/>
            <person name="Vondrak T."/>
            <person name="Novak P."/>
            <person name="Zhang M."/>
            <person name="Costa L."/>
            <person name="Castellani M."/>
            <person name="Scott A."/>
            <person name="Toegelov H."/>
            <person name="Fuchs J."/>
            <person name="Mata-Sucre Y."/>
            <person name="Dias Y."/>
            <person name="Vanzela A.L.L."/>
            <person name="Huettel B."/>
            <person name="Almeida C.C.S."/>
            <person name="Simkova H."/>
            <person name="Souza G."/>
            <person name="Pedrosa-Harand A."/>
            <person name="Macas J."/>
            <person name="Mayer K.F.X."/>
            <person name="Houben A."/>
            <person name="Marques A."/>
        </authorList>
    </citation>
    <scope>NUCLEOTIDE SEQUENCE</scope>
    <source>
        <strain evidence="7">RhyBre1mFocal</strain>
    </source>
</reference>
<dbReference type="PANTHER" id="PTHR33680">
    <property type="entry name" value="OS07G0190500 PROTEIN"/>
    <property type="match status" value="1"/>
</dbReference>
<feature type="transmembrane region" description="Helical" evidence="5">
    <location>
        <begin position="135"/>
        <end position="157"/>
    </location>
</feature>
<proteinExistence type="predicted"/>
<keyword evidence="1" id="KW-0479">Metal-binding</keyword>
<comment type="caution">
    <text evidence="7">The sequence shown here is derived from an EMBL/GenBank/DDBJ whole genome shotgun (WGS) entry which is preliminary data.</text>
</comment>
<keyword evidence="2 4" id="KW-0863">Zinc-finger</keyword>
<keyword evidence="5" id="KW-0472">Membrane</keyword>
<dbReference type="Proteomes" id="UP001151287">
    <property type="component" value="Unassembled WGS sequence"/>
</dbReference>
<gene>
    <name evidence="7" type="ORF">LUZ63_005237</name>
</gene>
<evidence type="ECO:0000256" key="5">
    <source>
        <dbReference type="SAM" id="Phobius"/>
    </source>
</evidence>
<keyword evidence="8" id="KW-1185">Reference proteome</keyword>
<keyword evidence="5" id="KW-0812">Transmembrane</keyword>
<evidence type="ECO:0000256" key="4">
    <source>
        <dbReference type="PROSITE-ProRule" id="PRU01343"/>
    </source>
</evidence>